<gene>
    <name evidence="6" type="primary">PEI1</name>
    <name evidence="6" type="ORF">MHBO_001791</name>
</gene>
<feature type="domain" description="RING-type" evidence="5">
    <location>
        <begin position="378"/>
        <end position="414"/>
    </location>
</feature>
<evidence type="ECO:0000259" key="5">
    <source>
        <dbReference type="PROSITE" id="PS50089"/>
    </source>
</evidence>
<evidence type="ECO:0000256" key="4">
    <source>
        <dbReference type="PROSITE-ProRule" id="PRU00175"/>
    </source>
</evidence>
<evidence type="ECO:0000256" key="3">
    <source>
        <dbReference type="ARBA" id="ARBA00022833"/>
    </source>
</evidence>
<evidence type="ECO:0000313" key="6">
    <source>
        <dbReference type="EMBL" id="MES1920071.1"/>
    </source>
</evidence>
<dbReference type="Pfam" id="PF13920">
    <property type="entry name" value="zf-C3HC4_3"/>
    <property type="match status" value="1"/>
</dbReference>
<dbReference type="PROSITE" id="PS50089">
    <property type="entry name" value="ZF_RING_2"/>
    <property type="match status" value="1"/>
</dbReference>
<dbReference type="InterPro" id="IPR001841">
    <property type="entry name" value="Znf_RING"/>
</dbReference>
<dbReference type="Gene3D" id="3.30.40.10">
    <property type="entry name" value="Zinc/RING finger domain, C3HC4 (zinc finger)"/>
    <property type="match status" value="1"/>
</dbReference>
<dbReference type="Proteomes" id="UP001439008">
    <property type="component" value="Unassembled WGS sequence"/>
</dbReference>
<dbReference type="InterPro" id="IPR045234">
    <property type="entry name" value="Unkempt-like"/>
</dbReference>
<keyword evidence="3" id="KW-0862">Zinc</keyword>
<dbReference type="SUPFAM" id="SSF57850">
    <property type="entry name" value="RING/U-box"/>
    <property type="match status" value="1"/>
</dbReference>
<proteinExistence type="predicted"/>
<reference evidence="6 7" key="1">
    <citation type="journal article" date="2024" name="BMC Biol.">
        <title>Comparative genomics of Ascetosporea gives new insight into the evolutionary basis for animal parasitism in Rhizaria.</title>
        <authorList>
            <person name="Hiltunen Thoren M."/>
            <person name="Onut-Brannstrom I."/>
            <person name="Alfjorden A."/>
            <person name="Peckova H."/>
            <person name="Swords F."/>
            <person name="Hooper C."/>
            <person name="Holzer A.S."/>
            <person name="Bass D."/>
            <person name="Burki F."/>
        </authorList>
    </citation>
    <scope>NUCLEOTIDE SEQUENCE [LARGE SCALE GENOMIC DNA]</scope>
    <source>
        <strain evidence="6">20-A016</strain>
    </source>
</reference>
<evidence type="ECO:0000313" key="7">
    <source>
        <dbReference type="Proteomes" id="UP001439008"/>
    </source>
</evidence>
<keyword evidence="7" id="KW-1185">Reference proteome</keyword>
<evidence type="ECO:0000256" key="2">
    <source>
        <dbReference type="ARBA" id="ARBA00022771"/>
    </source>
</evidence>
<sequence>MSIFTCTNTKRSLAPPTPQSTPGFSATARITTTNTFANRNLKERRRNPLEYDYSWIFCPAVNPSSQSKMSAFVEAKFCRDGDNCKKAHTIFENWYHPHLYLTTLCYRGKGCRSGKMCSFAHSKSDLRPTTMAVISNYENCRRHNKNTKQKPEAVVEQTSLNVDTLKERYQKRKKFEKKMDLVPKLEQTTQKQLDKISADLLNLDVGKLKPANKIVVKKRKNKKLSFVFKNSRLEDCKEALSKIKTKAADCSFKSKFDRNKTIENNYISGKLGKREESKIDDDEDIHSEVDRLSALIRAETLSLLKFAVKFIKGVNKRLSDSNVTESEIEVSGLARVKEALLVDKLISEIMGTRNLEILKNRANYHDELLKSLSKASNCQGCRSKVMKKCLVPCGHVLCEVCEMKLLRKKCPFCTKKIKSLKKIKF</sequence>
<protein>
    <submittedName>
        <fullName evidence="6">Zinc finger CCCH domain-containing protein, variant 4</fullName>
    </submittedName>
</protein>
<organism evidence="6 7">
    <name type="scientific">Bonamia ostreae</name>
    <dbReference type="NCBI Taxonomy" id="126728"/>
    <lineage>
        <taxon>Eukaryota</taxon>
        <taxon>Sar</taxon>
        <taxon>Rhizaria</taxon>
        <taxon>Endomyxa</taxon>
        <taxon>Ascetosporea</taxon>
        <taxon>Haplosporida</taxon>
        <taxon>Bonamia</taxon>
    </lineage>
</organism>
<dbReference type="EMBL" id="JBDODL010000501">
    <property type="protein sequence ID" value="MES1920071.1"/>
    <property type="molecule type" value="Genomic_DNA"/>
</dbReference>
<dbReference type="PANTHER" id="PTHR14493">
    <property type="entry name" value="UNKEMPT FAMILY MEMBER"/>
    <property type="match status" value="1"/>
</dbReference>
<keyword evidence="1" id="KW-0479">Metal-binding</keyword>
<dbReference type="PANTHER" id="PTHR14493:SF50">
    <property type="entry name" value="RING FINGER PROTEIN UNKEMPT"/>
    <property type="match status" value="1"/>
</dbReference>
<name>A0ABV2AK66_9EUKA</name>
<accession>A0ABV2AK66</accession>
<dbReference type="InterPro" id="IPR013083">
    <property type="entry name" value="Znf_RING/FYVE/PHD"/>
</dbReference>
<keyword evidence="2 4" id="KW-0863">Zinc-finger</keyword>
<evidence type="ECO:0000256" key="1">
    <source>
        <dbReference type="ARBA" id="ARBA00022723"/>
    </source>
</evidence>
<comment type="caution">
    <text evidence="6">The sequence shown here is derived from an EMBL/GenBank/DDBJ whole genome shotgun (WGS) entry which is preliminary data.</text>
</comment>